<evidence type="ECO:0000256" key="3">
    <source>
        <dbReference type="ARBA" id="ARBA00022692"/>
    </source>
</evidence>
<accession>A0AAV9ICR3</accession>
<evidence type="ECO:0000256" key="6">
    <source>
        <dbReference type="ARBA" id="ARBA00023128"/>
    </source>
</evidence>
<evidence type="ECO:0000256" key="5">
    <source>
        <dbReference type="ARBA" id="ARBA00023054"/>
    </source>
</evidence>
<evidence type="ECO:0000256" key="4">
    <source>
        <dbReference type="ARBA" id="ARBA00022989"/>
    </source>
</evidence>
<evidence type="ECO:0000313" key="8">
    <source>
        <dbReference type="EMBL" id="KAK4525207.1"/>
    </source>
</evidence>
<organism evidence="8 9">
    <name type="scientific">Galdieria yellowstonensis</name>
    <dbReference type="NCBI Taxonomy" id="3028027"/>
    <lineage>
        <taxon>Eukaryota</taxon>
        <taxon>Rhodophyta</taxon>
        <taxon>Bangiophyceae</taxon>
        <taxon>Galdieriales</taxon>
        <taxon>Galdieriaceae</taxon>
        <taxon>Galdieria</taxon>
    </lineage>
</organism>
<dbReference type="GO" id="GO:0016020">
    <property type="term" value="C:membrane"/>
    <property type="evidence" value="ECO:0007669"/>
    <property type="project" value="UniProtKB-SubCell"/>
</dbReference>
<evidence type="ECO:0000256" key="2">
    <source>
        <dbReference type="ARBA" id="ARBA00004370"/>
    </source>
</evidence>
<dbReference type="Proteomes" id="UP001300502">
    <property type="component" value="Unassembled WGS sequence"/>
</dbReference>
<keyword evidence="9" id="KW-1185">Reference proteome</keyword>
<comment type="subcellular location">
    <subcellularLocation>
        <location evidence="2">Membrane</location>
    </subcellularLocation>
    <subcellularLocation>
        <location evidence="1">Mitochondrion</location>
    </subcellularLocation>
</comment>
<keyword evidence="3" id="KW-0812">Transmembrane</keyword>
<protein>
    <submittedName>
        <fullName evidence="8">Uncharacterized protein</fullName>
    </submittedName>
</protein>
<dbReference type="Gene3D" id="1.20.5.340">
    <property type="match status" value="1"/>
</dbReference>
<keyword evidence="6" id="KW-0496">Mitochondrion</keyword>
<evidence type="ECO:0000256" key="1">
    <source>
        <dbReference type="ARBA" id="ARBA00004173"/>
    </source>
</evidence>
<sequence length="200" mass="22858">MEVKVPKKWTRRHDKSSAFHVSLMPRSLGRFSSSICKVFKRYISQGKASETTVTSTDLFFSRALFDTERLIEKLKGGGFTTSQSEVVCDALLQLCNKSLEERDKIAANKAELASLRSELQILEKTDIYILKSDVQTLEKKMEMQWAEITTSMEHIENRVIKMVIASAGTAAAIILFDLNRERKKRVAEQQKRQQDSVRPK</sequence>
<keyword evidence="4" id="KW-1133">Transmembrane helix</keyword>
<dbReference type="GO" id="GO:0005739">
    <property type="term" value="C:mitochondrion"/>
    <property type="evidence" value="ECO:0007669"/>
    <property type="project" value="UniProtKB-SubCell"/>
</dbReference>
<gene>
    <name evidence="8" type="ORF">GAYE_SCF08G3113</name>
</gene>
<keyword evidence="7" id="KW-0472">Membrane</keyword>
<keyword evidence="5" id="KW-0175">Coiled coil</keyword>
<reference evidence="8 9" key="1">
    <citation type="submission" date="2022-07" db="EMBL/GenBank/DDBJ databases">
        <title>Genome-wide signatures of adaptation to extreme environments.</title>
        <authorList>
            <person name="Cho C.H."/>
            <person name="Yoon H.S."/>
        </authorList>
    </citation>
    <scope>NUCLEOTIDE SEQUENCE [LARGE SCALE GENOMIC DNA]</scope>
    <source>
        <strain evidence="8 9">108.79 E11</strain>
    </source>
</reference>
<name>A0AAV9ICR3_9RHOD</name>
<dbReference type="Pfam" id="PF07798">
    <property type="entry name" value="CCDC90-like"/>
    <property type="match status" value="1"/>
</dbReference>
<evidence type="ECO:0000313" key="9">
    <source>
        <dbReference type="Proteomes" id="UP001300502"/>
    </source>
</evidence>
<dbReference type="EMBL" id="JANCYU010000028">
    <property type="protein sequence ID" value="KAK4525207.1"/>
    <property type="molecule type" value="Genomic_DNA"/>
</dbReference>
<evidence type="ECO:0000256" key="7">
    <source>
        <dbReference type="ARBA" id="ARBA00023136"/>
    </source>
</evidence>
<proteinExistence type="predicted"/>
<dbReference type="InterPro" id="IPR024461">
    <property type="entry name" value="CCDC90-like"/>
</dbReference>
<comment type="caution">
    <text evidence="8">The sequence shown here is derived from an EMBL/GenBank/DDBJ whole genome shotgun (WGS) entry which is preliminary data.</text>
</comment>
<dbReference type="AlphaFoldDB" id="A0AAV9ICR3"/>